<name>A0A8S5QE96_9CAUD</name>
<dbReference type="InterPro" id="IPR009279">
    <property type="entry name" value="Portal_Mu"/>
</dbReference>
<feature type="compositionally biased region" description="Polar residues" evidence="1">
    <location>
        <begin position="481"/>
        <end position="499"/>
    </location>
</feature>
<proteinExistence type="predicted"/>
<feature type="compositionally biased region" description="Basic residues" evidence="1">
    <location>
        <begin position="660"/>
        <end position="680"/>
    </location>
</feature>
<feature type="region of interest" description="Disordered" evidence="1">
    <location>
        <begin position="463"/>
        <end position="557"/>
    </location>
</feature>
<dbReference type="EMBL" id="BK015632">
    <property type="protein sequence ID" value="DAE16852.1"/>
    <property type="molecule type" value="Genomic_DNA"/>
</dbReference>
<sequence>MRRLPRYASRNTVAPFYDSLAWRERYNPLPDLTPERTVELYCAWREGRYADVMFVFDALEEWDDTLGTLVDRRLSALGELDHGISINSDAVGDDPALQALADDQQQTMSDIMSRVSNMSEVIEHLGLATFRGFSHLEEVIDGDEIRLEPVDQWFWNRPMKRGPWFYNPTAVNSLSDLHPVSDGELIIRAVPRPVDIVALFAITIKAHSEAGWDGFIDVFGNPALFFEYPPGTSDEKAAEYDEIMFKLLGDGRGGYPAGGKIVPVETTATGGVTFQDRAVFANKKMIMRATGGTLTSLAESGTGTLAGEAQMEVFRTLAKAEAVKISEVISKQFVNRWLERLYPGKPRLVYWSMDAEDEKAKSANVDKITKMAAVGYRAEDEEVSEMTGMRVTYREPVLQSMGTPGLPLPLIRNREYTAPAVTTEERLLTVLDPEAIKRRAEIYTRLLEESAVSGLAAAAAETAAQIPAEGAQPPKTDNEPQDTGNPVATPLQNAGNGHSTPEGGEPVKNMSRSEAARHAANVRWGKEQAKGTSRESKEKKKQSTPLVAPKGSNEKTQVKALKKALDRVAKKGGSVTGAIHKEGVGALTVKGGTVGKKREGFKGGSGVAHVLRKHGSQGMTTGKMAVTAVKGKVMPDPQPSRSRIVHQDTQVIVEHENKKGSGRRNAKGGKLHTAHKKRTP</sequence>
<organism evidence="2">
    <name type="scientific">Siphoviridae sp. ctpnN3</name>
    <dbReference type="NCBI Taxonomy" id="2825677"/>
    <lineage>
        <taxon>Viruses</taxon>
        <taxon>Duplodnaviria</taxon>
        <taxon>Heunggongvirae</taxon>
        <taxon>Uroviricota</taxon>
        <taxon>Caudoviricetes</taxon>
    </lineage>
</organism>
<evidence type="ECO:0000256" key="1">
    <source>
        <dbReference type="SAM" id="MobiDB-lite"/>
    </source>
</evidence>
<evidence type="ECO:0000313" key="2">
    <source>
        <dbReference type="EMBL" id="DAE16852.1"/>
    </source>
</evidence>
<accession>A0A8S5QE96</accession>
<dbReference type="Pfam" id="PF06074">
    <property type="entry name" value="Portal_Mu"/>
    <property type="match status" value="1"/>
</dbReference>
<reference evidence="2" key="1">
    <citation type="journal article" date="2021" name="Proc. Natl. Acad. Sci. U.S.A.">
        <title>A Catalog of Tens of Thousands of Viruses from Human Metagenomes Reveals Hidden Associations with Chronic Diseases.</title>
        <authorList>
            <person name="Tisza M.J."/>
            <person name="Buck C.B."/>
        </authorList>
    </citation>
    <scope>NUCLEOTIDE SEQUENCE</scope>
    <source>
        <strain evidence="2">CtpnN3</strain>
    </source>
</reference>
<feature type="compositionally biased region" description="Basic and acidic residues" evidence="1">
    <location>
        <begin position="524"/>
        <end position="538"/>
    </location>
</feature>
<protein>
    <submittedName>
        <fullName evidence="2">Portal</fullName>
    </submittedName>
</protein>
<feature type="region of interest" description="Disordered" evidence="1">
    <location>
        <begin position="654"/>
        <end position="680"/>
    </location>
</feature>